<dbReference type="Pfam" id="PF00179">
    <property type="entry name" value="UQ_con"/>
    <property type="match status" value="1"/>
</dbReference>
<dbReference type="SMART" id="SM00212">
    <property type="entry name" value="UBCc"/>
    <property type="match status" value="1"/>
</dbReference>
<organism evidence="3 4">
    <name type="scientific">Starmerella bacillaris</name>
    <name type="common">Yeast</name>
    <name type="synonym">Candida zemplinina</name>
    <dbReference type="NCBI Taxonomy" id="1247836"/>
    <lineage>
        <taxon>Eukaryota</taxon>
        <taxon>Fungi</taxon>
        <taxon>Dikarya</taxon>
        <taxon>Ascomycota</taxon>
        <taxon>Saccharomycotina</taxon>
        <taxon>Dipodascomycetes</taxon>
        <taxon>Dipodascales</taxon>
        <taxon>Trichomonascaceae</taxon>
        <taxon>Starmerella</taxon>
    </lineage>
</organism>
<evidence type="ECO:0000256" key="1">
    <source>
        <dbReference type="ARBA" id="ARBA00022786"/>
    </source>
</evidence>
<dbReference type="Gene3D" id="3.10.110.10">
    <property type="entry name" value="Ubiquitin Conjugating Enzyme"/>
    <property type="match status" value="1"/>
</dbReference>
<dbReference type="CDD" id="cd23807">
    <property type="entry name" value="UEV_UBE2V"/>
    <property type="match status" value="1"/>
</dbReference>
<keyword evidence="1" id="KW-0833">Ubl conjugation pathway</keyword>
<reference evidence="3 4" key="1">
    <citation type="journal article" date="2023" name="Elife">
        <title>Identification of key yeast species and microbe-microbe interactions impacting larval growth of Drosophila in the wild.</title>
        <authorList>
            <person name="Mure A."/>
            <person name="Sugiura Y."/>
            <person name="Maeda R."/>
            <person name="Honda K."/>
            <person name="Sakurai N."/>
            <person name="Takahashi Y."/>
            <person name="Watada M."/>
            <person name="Katoh T."/>
            <person name="Gotoh A."/>
            <person name="Gotoh Y."/>
            <person name="Taniguchi I."/>
            <person name="Nakamura K."/>
            <person name="Hayashi T."/>
            <person name="Katayama T."/>
            <person name="Uemura T."/>
            <person name="Hattori Y."/>
        </authorList>
    </citation>
    <scope>NUCLEOTIDE SEQUENCE [LARGE SCALE GENOMIC DNA]</scope>
    <source>
        <strain evidence="3 4">SB-73</strain>
    </source>
</reference>
<name>A0AAV5RG79_STABA</name>
<comment type="caution">
    <text evidence="3">The sequence shown here is derived from an EMBL/GenBank/DDBJ whole genome shotgun (WGS) entry which is preliminary data.</text>
</comment>
<dbReference type="PANTHER" id="PTHR24068">
    <property type="entry name" value="UBIQUITIN-CONJUGATING ENZYME E2"/>
    <property type="match status" value="1"/>
</dbReference>
<protein>
    <submittedName>
        <fullName evidence="3">E2 ubiquitin-conjugating protein</fullName>
    </submittedName>
</protein>
<dbReference type="InterPro" id="IPR000608">
    <property type="entry name" value="UBC"/>
</dbReference>
<accession>A0AAV5RG79</accession>
<dbReference type="AlphaFoldDB" id="A0AAV5RG79"/>
<dbReference type="GO" id="GO:0006301">
    <property type="term" value="P:DNA damage tolerance"/>
    <property type="evidence" value="ECO:0007669"/>
    <property type="project" value="UniProtKB-ARBA"/>
</dbReference>
<proteinExistence type="predicted"/>
<sequence>MVQTPRNFRLLEELEKGEKGLGSDACSIGLANLDDISMTNWTGTILGPPHSAYENRIYALSIEAGPEYPVKPPVMKFLTRVNLPCVDSEGNVIPQELNALAKWKPETTMEAVLLSLRKFMAQPQNRNLSQPSEGEMYAN</sequence>
<dbReference type="EMBL" id="BTGC01000003">
    <property type="protein sequence ID" value="GMM50489.1"/>
    <property type="molecule type" value="Genomic_DNA"/>
</dbReference>
<evidence type="ECO:0000259" key="2">
    <source>
        <dbReference type="PROSITE" id="PS50127"/>
    </source>
</evidence>
<dbReference type="Proteomes" id="UP001362899">
    <property type="component" value="Unassembled WGS sequence"/>
</dbReference>
<feature type="domain" description="UBC core" evidence="2">
    <location>
        <begin position="5"/>
        <end position="139"/>
    </location>
</feature>
<dbReference type="InterPro" id="IPR016135">
    <property type="entry name" value="UBQ-conjugating_enzyme/RWD"/>
</dbReference>
<dbReference type="SUPFAM" id="SSF54495">
    <property type="entry name" value="UBC-like"/>
    <property type="match status" value="1"/>
</dbReference>
<evidence type="ECO:0000313" key="3">
    <source>
        <dbReference type="EMBL" id="GMM50489.1"/>
    </source>
</evidence>
<dbReference type="FunFam" id="3.10.110.10:FF:000026">
    <property type="entry name" value="Ubiquitin-conjugating enzyme E2 variant"/>
    <property type="match status" value="1"/>
</dbReference>
<keyword evidence="4" id="KW-1185">Reference proteome</keyword>
<gene>
    <name evidence="3" type="ORF">DASB73_014470</name>
</gene>
<dbReference type="PROSITE" id="PS50127">
    <property type="entry name" value="UBC_2"/>
    <property type="match status" value="1"/>
</dbReference>
<evidence type="ECO:0000313" key="4">
    <source>
        <dbReference type="Proteomes" id="UP001362899"/>
    </source>
</evidence>